<feature type="domain" description="NADH:quinone oxidoreductase/Mrp antiporter transmembrane" evidence="17">
    <location>
        <begin position="143"/>
        <end position="429"/>
    </location>
</feature>
<evidence type="ECO:0000259" key="19">
    <source>
        <dbReference type="Pfam" id="PF06455"/>
    </source>
</evidence>
<dbReference type="GO" id="GO:0003954">
    <property type="term" value="F:NADH dehydrogenase activity"/>
    <property type="evidence" value="ECO:0007669"/>
    <property type="project" value="TreeGrafter"/>
</dbReference>
<evidence type="ECO:0000256" key="10">
    <source>
        <dbReference type="ARBA" id="ARBA00022989"/>
    </source>
</evidence>
<geneLocation type="mitochondrion" evidence="20"/>
<dbReference type="GO" id="GO:0008137">
    <property type="term" value="F:NADH dehydrogenase (ubiquinone) activity"/>
    <property type="evidence" value="ECO:0007669"/>
    <property type="project" value="UniProtKB-EC"/>
</dbReference>
<feature type="domain" description="NADH dehydrogenase subunit 5 C-terminal" evidence="19">
    <location>
        <begin position="433"/>
        <end position="604"/>
    </location>
</feature>
<feature type="transmembrane region" description="Helical" evidence="16">
    <location>
        <begin position="312"/>
        <end position="330"/>
    </location>
</feature>
<keyword evidence="10 16" id="KW-1133">Transmembrane helix</keyword>
<keyword evidence="4 16" id="KW-0813">Transport</keyword>
<evidence type="ECO:0000256" key="11">
    <source>
        <dbReference type="ARBA" id="ARBA00023027"/>
    </source>
</evidence>
<evidence type="ECO:0000313" key="20">
    <source>
        <dbReference type="EMBL" id="QQY85592.1"/>
    </source>
</evidence>
<feature type="transmembrane region" description="Helical" evidence="16">
    <location>
        <begin position="498"/>
        <end position="516"/>
    </location>
</feature>
<organism evidence="20">
    <name type="scientific">Holothuria spinifera</name>
    <dbReference type="NCBI Taxonomy" id="864314"/>
    <lineage>
        <taxon>Eukaryota</taxon>
        <taxon>Metazoa</taxon>
        <taxon>Echinodermata</taxon>
        <taxon>Eleutherozoa</taxon>
        <taxon>Echinozoa</taxon>
        <taxon>Holothuroidea</taxon>
        <taxon>Aspidochirotacea</taxon>
        <taxon>Aspidochirotida</taxon>
        <taxon>Holothuriidae</taxon>
        <taxon>Holothuria</taxon>
    </lineage>
</organism>
<dbReference type="Pfam" id="PF00361">
    <property type="entry name" value="Proton_antipo_M"/>
    <property type="match status" value="1"/>
</dbReference>
<evidence type="ECO:0000256" key="3">
    <source>
        <dbReference type="ARBA" id="ARBA00021096"/>
    </source>
</evidence>
<accession>A0A7U1ARH8</accession>
<feature type="transmembrane region" description="Helical" evidence="16">
    <location>
        <begin position="220"/>
        <end position="244"/>
    </location>
</feature>
<evidence type="ECO:0000256" key="8">
    <source>
        <dbReference type="ARBA" id="ARBA00022967"/>
    </source>
</evidence>
<feature type="transmembrane region" description="Helical" evidence="16">
    <location>
        <begin position="593"/>
        <end position="610"/>
    </location>
</feature>
<keyword evidence="14 16" id="KW-0472">Membrane</keyword>
<dbReference type="InterPro" id="IPR018393">
    <property type="entry name" value="NADHpl_OxRdtase_5_subgr"/>
</dbReference>
<evidence type="ECO:0000259" key="17">
    <source>
        <dbReference type="Pfam" id="PF00361"/>
    </source>
</evidence>
<feature type="transmembrane region" description="Helical" evidence="16">
    <location>
        <begin position="336"/>
        <end position="358"/>
    </location>
</feature>
<comment type="function">
    <text evidence="16">Core subunit of the mitochondrial membrane respiratory chain NADH dehydrogenase (Complex I) which catalyzes electron transfer from NADH through the respiratory chain, using ubiquinone as an electron acceptor. Essential for the catalytic activity and assembly of complex I.</text>
</comment>
<name>A0A7U1ARH8_9ECHN</name>
<proteinExistence type="inferred from homology"/>
<feature type="transmembrane region" description="Helical" evidence="16">
    <location>
        <begin position="146"/>
        <end position="168"/>
    </location>
</feature>
<evidence type="ECO:0000256" key="1">
    <source>
        <dbReference type="ARBA" id="ARBA00004448"/>
    </source>
</evidence>
<evidence type="ECO:0000259" key="18">
    <source>
        <dbReference type="Pfam" id="PF00662"/>
    </source>
</evidence>
<feature type="transmembrane region" description="Helical" evidence="16">
    <location>
        <begin position="6"/>
        <end position="26"/>
    </location>
</feature>
<keyword evidence="13 16" id="KW-0496">Mitochondrion</keyword>
<feature type="transmembrane region" description="Helical" evidence="16">
    <location>
        <begin position="379"/>
        <end position="397"/>
    </location>
</feature>
<dbReference type="GO" id="GO:0042773">
    <property type="term" value="P:ATP synthesis coupled electron transport"/>
    <property type="evidence" value="ECO:0007669"/>
    <property type="project" value="InterPro"/>
</dbReference>
<evidence type="ECO:0000256" key="15">
    <source>
        <dbReference type="ARBA" id="ARBA00049551"/>
    </source>
</evidence>
<dbReference type="GO" id="GO:0005743">
    <property type="term" value="C:mitochondrial inner membrane"/>
    <property type="evidence" value="ECO:0007669"/>
    <property type="project" value="UniProtKB-SubCell"/>
</dbReference>
<dbReference type="NCBIfam" id="TIGR01974">
    <property type="entry name" value="NDH_I_L"/>
    <property type="match status" value="1"/>
</dbReference>
<evidence type="ECO:0000256" key="14">
    <source>
        <dbReference type="ARBA" id="ARBA00023136"/>
    </source>
</evidence>
<dbReference type="PRINTS" id="PR01434">
    <property type="entry name" value="NADHDHGNASE5"/>
</dbReference>
<dbReference type="InterPro" id="IPR001750">
    <property type="entry name" value="ND/Mrp_TM"/>
</dbReference>
<evidence type="ECO:0000256" key="16">
    <source>
        <dbReference type="RuleBase" id="RU003404"/>
    </source>
</evidence>
<keyword evidence="11 16" id="KW-0520">NAD</keyword>
<keyword evidence="6 16" id="KW-0812">Transmembrane</keyword>
<dbReference type="InterPro" id="IPR003945">
    <property type="entry name" value="NU5C-like"/>
</dbReference>
<feature type="transmembrane region" description="Helical" evidence="16">
    <location>
        <begin position="417"/>
        <end position="444"/>
    </location>
</feature>
<reference evidence="20" key="1">
    <citation type="submission" date="2020-11" db="EMBL/GenBank/DDBJ databases">
        <title>Complete Mitochondrial Genome of Holothuria hilla.</title>
        <authorList>
            <person name="Huang W."/>
        </authorList>
    </citation>
    <scope>NUCLEOTIDE SEQUENCE</scope>
    <source>
        <strain evidence="20">Huang</strain>
    </source>
</reference>
<evidence type="ECO:0000256" key="7">
    <source>
        <dbReference type="ARBA" id="ARBA00022792"/>
    </source>
</evidence>
<dbReference type="PANTHER" id="PTHR42829:SF2">
    <property type="entry name" value="NADH-UBIQUINONE OXIDOREDUCTASE CHAIN 5"/>
    <property type="match status" value="1"/>
</dbReference>
<keyword evidence="7" id="KW-0999">Mitochondrion inner membrane</keyword>
<feature type="transmembrane region" description="Helical" evidence="16">
    <location>
        <begin position="465"/>
        <end position="492"/>
    </location>
</feature>
<feature type="transmembrane region" description="Helical" evidence="16">
    <location>
        <begin position="256"/>
        <end position="276"/>
    </location>
</feature>
<keyword evidence="12 16" id="KW-0830">Ubiquinone</keyword>
<dbReference type="Pfam" id="PF06455">
    <property type="entry name" value="NADH5_C"/>
    <property type="match status" value="1"/>
</dbReference>
<dbReference type="EMBL" id="MW218896">
    <property type="protein sequence ID" value="QQY85592.1"/>
    <property type="molecule type" value="Genomic_DNA"/>
</dbReference>
<dbReference type="EC" id="7.1.1.2" evidence="2 16"/>
<keyword evidence="5" id="KW-0679">Respiratory chain</keyword>
<dbReference type="InterPro" id="IPR010934">
    <property type="entry name" value="NADH_DH_su5_C"/>
</dbReference>
<feature type="transmembrane region" description="Helical" evidence="16">
    <location>
        <begin position="180"/>
        <end position="200"/>
    </location>
</feature>
<keyword evidence="9" id="KW-0249">Electron transport</keyword>
<feature type="transmembrane region" description="Helical" evidence="16">
    <location>
        <begin position="282"/>
        <end position="305"/>
    </location>
</feature>
<evidence type="ECO:0000256" key="9">
    <source>
        <dbReference type="ARBA" id="ARBA00022982"/>
    </source>
</evidence>
<evidence type="ECO:0000256" key="4">
    <source>
        <dbReference type="ARBA" id="ARBA00022448"/>
    </source>
</evidence>
<feature type="transmembrane region" description="Helical" evidence="16">
    <location>
        <begin position="47"/>
        <end position="66"/>
    </location>
</feature>
<dbReference type="PANTHER" id="PTHR42829">
    <property type="entry name" value="NADH-UBIQUINONE OXIDOREDUCTASE CHAIN 5"/>
    <property type="match status" value="1"/>
</dbReference>
<dbReference type="GO" id="GO:0015990">
    <property type="term" value="P:electron transport coupled proton transport"/>
    <property type="evidence" value="ECO:0007669"/>
    <property type="project" value="TreeGrafter"/>
</dbReference>
<evidence type="ECO:0000256" key="5">
    <source>
        <dbReference type="ARBA" id="ARBA00022660"/>
    </source>
</evidence>
<dbReference type="Pfam" id="PF00662">
    <property type="entry name" value="Proton_antipo_N"/>
    <property type="match status" value="1"/>
</dbReference>
<evidence type="ECO:0000256" key="13">
    <source>
        <dbReference type="ARBA" id="ARBA00023128"/>
    </source>
</evidence>
<comment type="catalytic activity">
    <reaction evidence="15 16">
        <text>a ubiquinone + NADH + 5 H(+)(in) = a ubiquinol + NAD(+) + 4 H(+)(out)</text>
        <dbReference type="Rhea" id="RHEA:29091"/>
        <dbReference type="Rhea" id="RHEA-COMP:9565"/>
        <dbReference type="Rhea" id="RHEA-COMP:9566"/>
        <dbReference type="ChEBI" id="CHEBI:15378"/>
        <dbReference type="ChEBI" id="CHEBI:16389"/>
        <dbReference type="ChEBI" id="CHEBI:17976"/>
        <dbReference type="ChEBI" id="CHEBI:57540"/>
        <dbReference type="ChEBI" id="CHEBI:57945"/>
        <dbReference type="EC" id="7.1.1.2"/>
    </reaction>
</comment>
<feature type="domain" description="NADH-Ubiquinone oxidoreductase (complex I) chain 5 N-terminal" evidence="18">
    <location>
        <begin position="77"/>
        <end position="127"/>
    </location>
</feature>
<evidence type="ECO:0000256" key="6">
    <source>
        <dbReference type="ARBA" id="ARBA00022692"/>
    </source>
</evidence>
<gene>
    <name evidence="20" type="primary">nad5</name>
</gene>
<sequence length="611" mass="66795">MVIHTPALITSLSLLIFLTLATCASLTSNSTETNSIRNLQNPHMSLTTIKTLSFISIVNATIFFLSPETTTSNTTPWLDNSNISSFISLSLDTSFLFFSATALFVTWSIIEFSIYYMEADPLSPNFFRLLIIFLLNMLVLTSSNSLFLFFIGWEGVGFLSFLLIGWWYTRQDANASALQAVVYNRIGDIGIILLISIALYSNNSWDLSSLLTPLLPQWELNIILFSCLLAAIGKSAQFGLHPWLPAAMEGPTPVSALLHSSTMVVAGVFLLIRITSTIQPSNIFLSLCLIIGSLTAIFAATSAFFQHDIKKIIAYSTTSQLGLMVVAIGLNQPLIALFHICTHAFFKAMLFLCSGSLIHSYNNEQDLRKMSNVSNTTPITSACLLLGSIALMGIPFLSGFYSKDLILESIALSPSNLFGYFLAITATLLTAGYSFRIISLCFLNTPSNSAINPINEENPHLYLPLIRLGAGSIIVGWFLSSYCFTLPTIITLPAVKTLPLLVTLIGASLASSVIIFSNKNNTTLKTFLTKTWFFDRLAHPTISNVLNNTALISSTRTLDRGWSELSGGQGIFTAINTSSKLTQSTQTGYIKQYLLSTTVIIVLLSGISLYI</sequence>
<feature type="transmembrane region" description="Helical" evidence="16">
    <location>
        <begin position="86"/>
        <end position="110"/>
    </location>
</feature>
<evidence type="ECO:0000256" key="12">
    <source>
        <dbReference type="ARBA" id="ARBA00023075"/>
    </source>
</evidence>
<protein>
    <recommendedName>
        <fullName evidence="3 16">NADH-ubiquinone oxidoreductase chain 5</fullName>
        <ecNumber evidence="2 16">7.1.1.2</ecNumber>
    </recommendedName>
</protein>
<keyword evidence="8" id="KW-1278">Translocase</keyword>
<comment type="similarity">
    <text evidence="16">Belongs to the complex I subunit 5 family.</text>
</comment>
<dbReference type="AlphaFoldDB" id="A0A7U1ARH8"/>
<dbReference type="InterPro" id="IPR001516">
    <property type="entry name" value="Proton_antipo_N"/>
</dbReference>
<comment type="subcellular location">
    <subcellularLocation>
        <location evidence="1">Mitochondrion inner membrane</location>
        <topology evidence="1">Multi-pass membrane protein</topology>
    </subcellularLocation>
</comment>
<evidence type="ECO:0000256" key="2">
    <source>
        <dbReference type="ARBA" id="ARBA00012944"/>
    </source>
</evidence>